<sequence>MVTIKDIAEQAGVSFSTVSKALRGSSLVQESTKRHILAIAEQMGYQPNMAARSLVSKRTGAIGVLWPSIERAALTALLTGLNDKLEQEGYTTLLSISRMESAVAAFRRFQVDAMLVFGDKQLDPGLIDKRASIPVLAYGAAGGTSLPTVDVNRGQAIRLAVRHLVGLGHRAIAYVGRPHLDDPLQAAKIAAFREESAKLGLTLSDEAVAQRKGLDFHDGYLAARELLELPQRPTAVITGGIDLTRGVLRAFHELGVRVPQEMSVVSYDQLPQMDSLDVPMTATGVPVDVAAAAVAQALLALIEAPQSLATVDLEPQLVVRASTAGPRLAP</sequence>
<evidence type="ECO:0000256" key="2">
    <source>
        <dbReference type="ARBA" id="ARBA00023125"/>
    </source>
</evidence>
<keyword evidence="1" id="KW-0805">Transcription regulation</keyword>
<dbReference type="CDD" id="cd01392">
    <property type="entry name" value="HTH_LacI"/>
    <property type="match status" value="1"/>
</dbReference>
<dbReference type="RefSeq" id="WP_134754608.1">
    <property type="nucleotide sequence ID" value="NZ_MYFO02000006.1"/>
</dbReference>
<evidence type="ECO:0000313" key="6">
    <source>
        <dbReference type="Proteomes" id="UP000298246"/>
    </source>
</evidence>
<dbReference type="GO" id="GO:0000976">
    <property type="term" value="F:transcription cis-regulatory region binding"/>
    <property type="evidence" value="ECO:0007669"/>
    <property type="project" value="TreeGrafter"/>
</dbReference>
<dbReference type="Gene3D" id="3.40.50.2300">
    <property type="match status" value="2"/>
</dbReference>
<dbReference type="PROSITE" id="PS00356">
    <property type="entry name" value="HTH_LACI_1"/>
    <property type="match status" value="1"/>
</dbReference>
<dbReference type="Proteomes" id="UP000298246">
    <property type="component" value="Unassembled WGS sequence"/>
</dbReference>
<dbReference type="Gene3D" id="1.10.260.40">
    <property type="entry name" value="lambda repressor-like DNA-binding domains"/>
    <property type="match status" value="1"/>
</dbReference>
<evidence type="ECO:0000313" key="5">
    <source>
        <dbReference type="EMBL" id="TFE85909.1"/>
    </source>
</evidence>
<comment type="caution">
    <text evidence="5">The sequence shown here is derived from an EMBL/GenBank/DDBJ whole genome shotgun (WGS) entry which is preliminary data.</text>
</comment>
<protein>
    <submittedName>
        <fullName evidence="5">Transcriptional regulator</fullName>
    </submittedName>
</protein>
<dbReference type="OrthoDB" id="2528004at2"/>
<dbReference type="GO" id="GO:0003700">
    <property type="term" value="F:DNA-binding transcription factor activity"/>
    <property type="evidence" value="ECO:0007669"/>
    <property type="project" value="TreeGrafter"/>
</dbReference>
<accession>A0A4Y8PY86</accession>
<organism evidence="5 6">
    <name type="scientific">Paenibacillus athensensis</name>
    <dbReference type="NCBI Taxonomy" id="1967502"/>
    <lineage>
        <taxon>Bacteria</taxon>
        <taxon>Bacillati</taxon>
        <taxon>Bacillota</taxon>
        <taxon>Bacilli</taxon>
        <taxon>Bacillales</taxon>
        <taxon>Paenibacillaceae</taxon>
        <taxon>Paenibacillus</taxon>
    </lineage>
</organism>
<dbReference type="Pfam" id="PF13377">
    <property type="entry name" value="Peripla_BP_3"/>
    <property type="match status" value="1"/>
</dbReference>
<dbReference type="InterPro" id="IPR010982">
    <property type="entry name" value="Lambda_DNA-bd_dom_sf"/>
</dbReference>
<gene>
    <name evidence="5" type="ORF">B5M42_16015</name>
</gene>
<dbReference type="PANTHER" id="PTHR30146:SF109">
    <property type="entry name" value="HTH-TYPE TRANSCRIPTIONAL REGULATOR GALS"/>
    <property type="match status" value="1"/>
</dbReference>
<name>A0A4Y8PY86_9BACL</name>
<evidence type="ECO:0000256" key="3">
    <source>
        <dbReference type="ARBA" id="ARBA00023163"/>
    </source>
</evidence>
<evidence type="ECO:0000259" key="4">
    <source>
        <dbReference type="PROSITE" id="PS50932"/>
    </source>
</evidence>
<dbReference type="InterPro" id="IPR046335">
    <property type="entry name" value="LacI/GalR-like_sensor"/>
</dbReference>
<dbReference type="SUPFAM" id="SSF47413">
    <property type="entry name" value="lambda repressor-like DNA-binding domains"/>
    <property type="match status" value="1"/>
</dbReference>
<feature type="domain" description="HTH lacI-type" evidence="4">
    <location>
        <begin position="2"/>
        <end position="56"/>
    </location>
</feature>
<keyword evidence="6" id="KW-1185">Reference proteome</keyword>
<evidence type="ECO:0000256" key="1">
    <source>
        <dbReference type="ARBA" id="ARBA00023015"/>
    </source>
</evidence>
<proteinExistence type="predicted"/>
<dbReference type="InterPro" id="IPR028082">
    <property type="entry name" value="Peripla_BP_I"/>
</dbReference>
<reference evidence="5 6" key="1">
    <citation type="submission" date="2017-03" db="EMBL/GenBank/DDBJ databases">
        <title>Isolation of Levoglucosan Utilizing Bacteria.</title>
        <authorList>
            <person name="Arya A.S."/>
        </authorList>
    </citation>
    <scope>NUCLEOTIDE SEQUENCE [LARGE SCALE GENOMIC DNA]</scope>
    <source>
        <strain evidence="5 6">MEC069</strain>
    </source>
</reference>
<dbReference type="SUPFAM" id="SSF53822">
    <property type="entry name" value="Periplasmic binding protein-like I"/>
    <property type="match status" value="1"/>
</dbReference>
<dbReference type="InterPro" id="IPR000843">
    <property type="entry name" value="HTH_LacI"/>
</dbReference>
<keyword evidence="3" id="KW-0804">Transcription</keyword>
<dbReference type="SMART" id="SM00354">
    <property type="entry name" value="HTH_LACI"/>
    <property type="match status" value="1"/>
</dbReference>
<dbReference type="PROSITE" id="PS50932">
    <property type="entry name" value="HTH_LACI_2"/>
    <property type="match status" value="1"/>
</dbReference>
<keyword evidence="2" id="KW-0238">DNA-binding</keyword>
<dbReference type="PANTHER" id="PTHR30146">
    <property type="entry name" value="LACI-RELATED TRANSCRIPTIONAL REPRESSOR"/>
    <property type="match status" value="1"/>
</dbReference>
<dbReference type="Pfam" id="PF00356">
    <property type="entry name" value="LacI"/>
    <property type="match status" value="1"/>
</dbReference>
<dbReference type="EMBL" id="MYFO01000022">
    <property type="protein sequence ID" value="TFE85909.1"/>
    <property type="molecule type" value="Genomic_DNA"/>
</dbReference>
<dbReference type="AlphaFoldDB" id="A0A4Y8PY86"/>